<dbReference type="Pfam" id="PF16169">
    <property type="entry name" value="DUF4872"/>
    <property type="match status" value="1"/>
</dbReference>
<evidence type="ECO:0000313" key="3">
    <source>
        <dbReference type="EMBL" id="RLQ94840.1"/>
    </source>
</evidence>
<evidence type="ECO:0000259" key="2">
    <source>
        <dbReference type="Pfam" id="PF16169"/>
    </source>
</evidence>
<dbReference type="Pfam" id="PF14399">
    <property type="entry name" value="BtrH_N"/>
    <property type="match status" value="1"/>
</dbReference>
<dbReference type="InterPro" id="IPR026935">
    <property type="entry name" value="BtrH_N"/>
</dbReference>
<dbReference type="Gene3D" id="3.90.70.10">
    <property type="entry name" value="Cysteine proteinases"/>
    <property type="match status" value="1"/>
</dbReference>
<dbReference type="EMBL" id="RCVZ01000008">
    <property type="protein sequence ID" value="RLQ94840.1"/>
    <property type="molecule type" value="Genomic_DNA"/>
</dbReference>
<gene>
    <name evidence="3" type="ORF">D9X91_12685</name>
</gene>
<feature type="domain" description="DUF4872" evidence="2">
    <location>
        <begin position="168"/>
        <end position="334"/>
    </location>
</feature>
<keyword evidence="4" id="KW-1185">Reference proteome</keyword>
<evidence type="ECO:0000259" key="1">
    <source>
        <dbReference type="Pfam" id="PF14399"/>
    </source>
</evidence>
<name>A0A3L7JWE1_9BACI</name>
<sequence>MRKEPNIKRKGVENMTRILMDFPNRPGMHCASKSLRDIGEFYGHDLSEAEIFGLSSGLGAVYINLSEPIAIRLFGGRILDLESGFFKNMDIPFKWRFGPVFRWNEIRSYIDRNIPVIVIADLKYLDYYQTNSLFGGHSMVIIGYDDVSEEVFLVDVNQPDIQRLKLSSLKRAMSSYAPGFPFKTNQWAPVEQLPLLQNASMYAKAIEQNAYHLLKDCRETFEAFADDIRKWNRIETWKYFSITLYEMIERRGSGGAAFRNLYIDFLRTWHRKYGDDYSGCEDVISGFQASIDGWNEFSSILLQAARRGTSFKLNQAADRLHDIYEKEEACFVQLKELLKAPAVG</sequence>
<dbReference type="Proteomes" id="UP000276770">
    <property type="component" value="Unassembled WGS sequence"/>
</dbReference>
<evidence type="ECO:0000313" key="4">
    <source>
        <dbReference type="Proteomes" id="UP000276770"/>
    </source>
</evidence>
<comment type="caution">
    <text evidence="3">The sequence shown here is derived from an EMBL/GenBank/DDBJ whole genome shotgun (WGS) entry which is preliminary data.</text>
</comment>
<accession>A0A3L7JWE1</accession>
<dbReference type="AlphaFoldDB" id="A0A3L7JWE1"/>
<organism evidence="3 4">
    <name type="scientific">Falsibacillus albus</name>
    <dbReference type="NCBI Taxonomy" id="2478915"/>
    <lineage>
        <taxon>Bacteria</taxon>
        <taxon>Bacillati</taxon>
        <taxon>Bacillota</taxon>
        <taxon>Bacilli</taxon>
        <taxon>Bacillales</taxon>
        <taxon>Bacillaceae</taxon>
        <taxon>Falsibacillus</taxon>
    </lineage>
</organism>
<protein>
    <submittedName>
        <fullName evidence="3">DUF4872 domain-containing protein</fullName>
    </submittedName>
</protein>
<feature type="domain" description="Butirosin biosynthesis protein H N-terminal" evidence="1">
    <location>
        <begin position="29"/>
        <end position="155"/>
    </location>
</feature>
<dbReference type="InterPro" id="IPR032369">
    <property type="entry name" value="DUF4872"/>
</dbReference>
<reference evidence="3 4" key="1">
    <citation type="submission" date="2018-10" db="EMBL/GenBank/DDBJ databases">
        <title>Falsibacillus sp. genome draft.</title>
        <authorList>
            <person name="Shi S."/>
        </authorList>
    </citation>
    <scope>NUCLEOTIDE SEQUENCE [LARGE SCALE GENOMIC DNA]</scope>
    <source>
        <strain evidence="3 4">GY 10110</strain>
    </source>
</reference>
<proteinExistence type="predicted"/>